<dbReference type="Pfam" id="PF01134">
    <property type="entry name" value="GIDA"/>
    <property type="match status" value="1"/>
</dbReference>
<dbReference type="FunFam" id="3.50.50.60:FF:000002">
    <property type="entry name" value="tRNA uridine 5-carboxymethylaminomethyl modification enzyme MnmG"/>
    <property type="match status" value="1"/>
</dbReference>
<gene>
    <name evidence="11 13" type="primary">mnmG</name>
    <name evidence="11" type="synonym">gidA</name>
    <name evidence="13" type="ORF">NCTC10172_01033</name>
</gene>
<evidence type="ECO:0000256" key="11">
    <source>
        <dbReference type="HAMAP-Rule" id="MF_00129"/>
    </source>
</evidence>
<dbReference type="Proteomes" id="UP000290909">
    <property type="component" value="Chromosome"/>
</dbReference>
<protein>
    <recommendedName>
        <fullName evidence="4 11">tRNA uridine 5-carboxymethylaminomethyl modification enzyme MnmG</fullName>
    </recommendedName>
    <alternativeName>
        <fullName evidence="10 11">Glucose-inhibited division protein A</fullName>
    </alternativeName>
</protein>
<comment type="subunit">
    <text evidence="9 11">Homodimer. Heterotetramer of two MnmE and two MnmG subunits.</text>
</comment>
<evidence type="ECO:0000256" key="3">
    <source>
        <dbReference type="ARBA" id="ARBA00007653"/>
    </source>
</evidence>
<evidence type="ECO:0000313" key="14">
    <source>
        <dbReference type="Proteomes" id="UP000290909"/>
    </source>
</evidence>
<evidence type="ECO:0000256" key="6">
    <source>
        <dbReference type="ARBA" id="ARBA00022694"/>
    </source>
</evidence>
<dbReference type="InterPro" id="IPR044920">
    <property type="entry name" value="MnmG_C_subdom_sf"/>
</dbReference>
<proteinExistence type="inferred from homology"/>
<dbReference type="Pfam" id="PF21680">
    <property type="entry name" value="GIDA_C_1st"/>
    <property type="match status" value="1"/>
</dbReference>
<dbReference type="GO" id="GO:0030488">
    <property type="term" value="P:tRNA methylation"/>
    <property type="evidence" value="ECO:0007669"/>
    <property type="project" value="TreeGrafter"/>
</dbReference>
<dbReference type="GO" id="GO:0050660">
    <property type="term" value="F:flavin adenine dinucleotide binding"/>
    <property type="evidence" value="ECO:0007669"/>
    <property type="project" value="UniProtKB-UniRule"/>
</dbReference>
<evidence type="ECO:0000259" key="12">
    <source>
        <dbReference type="SMART" id="SM01228"/>
    </source>
</evidence>
<evidence type="ECO:0000256" key="1">
    <source>
        <dbReference type="ARBA" id="ARBA00001974"/>
    </source>
</evidence>
<dbReference type="Gene3D" id="1.10.150.570">
    <property type="entry name" value="GidA associated domain, C-terminal subdomain"/>
    <property type="match status" value="1"/>
</dbReference>
<keyword evidence="7 11" id="KW-0274">FAD</keyword>
<comment type="cofactor">
    <cofactor evidence="1 11">
        <name>FAD</name>
        <dbReference type="ChEBI" id="CHEBI:57692"/>
    </cofactor>
</comment>
<keyword evidence="8 11" id="KW-0520">NAD</keyword>
<comment type="similarity">
    <text evidence="3 11">Belongs to the MnmG family.</text>
</comment>
<dbReference type="PROSITE" id="PS01280">
    <property type="entry name" value="GIDA_1"/>
    <property type="match status" value="1"/>
</dbReference>
<dbReference type="EMBL" id="LR215050">
    <property type="protein sequence ID" value="VEU82987.1"/>
    <property type="molecule type" value="Genomic_DNA"/>
</dbReference>
<evidence type="ECO:0000256" key="4">
    <source>
        <dbReference type="ARBA" id="ARBA00020461"/>
    </source>
</evidence>
<evidence type="ECO:0000313" key="13">
    <source>
        <dbReference type="EMBL" id="VEU82987.1"/>
    </source>
</evidence>
<dbReference type="SMART" id="SM01228">
    <property type="entry name" value="GIDA_assoc_3"/>
    <property type="match status" value="1"/>
</dbReference>
<evidence type="ECO:0000256" key="7">
    <source>
        <dbReference type="ARBA" id="ARBA00022827"/>
    </source>
</evidence>
<dbReference type="InterPro" id="IPR040131">
    <property type="entry name" value="MnmG_N"/>
</dbReference>
<feature type="binding site" evidence="11">
    <location>
        <begin position="269"/>
        <end position="283"/>
    </location>
    <ligand>
        <name>NAD(+)</name>
        <dbReference type="ChEBI" id="CHEBI:57540"/>
    </ligand>
</feature>
<evidence type="ECO:0000256" key="9">
    <source>
        <dbReference type="ARBA" id="ARBA00025948"/>
    </source>
</evidence>
<dbReference type="InterPro" id="IPR026904">
    <property type="entry name" value="MnmG_C"/>
</dbReference>
<comment type="function">
    <text evidence="2 11">NAD-binding protein involved in the addition of a carboxymethylaminomethyl (cmnm) group at the wobble position (U34) of certain tRNAs, forming tRNA-cmnm(5)s(2)U34.</text>
</comment>
<keyword evidence="11" id="KW-0963">Cytoplasm</keyword>
<dbReference type="PANTHER" id="PTHR11806:SF0">
    <property type="entry name" value="PROTEIN MTO1 HOMOLOG, MITOCHONDRIAL"/>
    <property type="match status" value="1"/>
</dbReference>
<keyword evidence="6 11" id="KW-0819">tRNA processing</keyword>
<dbReference type="InterPro" id="IPR002218">
    <property type="entry name" value="MnmG-rel"/>
</dbReference>
<comment type="subcellular location">
    <subcellularLocation>
        <location evidence="11">Cytoplasm</location>
    </subcellularLocation>
</comment>
<dbReference type="STRING" id="1408416.GCA_000702765_01237"/>
<dbReference type="PROSITE" id="PS01281">
    <property type="entry name" value="GIDA_2"/>
    <property type="match status" value="1"/>
</dbReference>
<organism evidence="13 14">
    <name type="scientific">Acholeplasma hippikon</name>
    <dbReference type="NCBI Taxonomy" id="264636"/>
    <lineage>
        <taxon>Bacteria</taxon>
        <taxon>Bacillati</taxon>
        <taxon>Mycoplasmatota</taxon>
        <taxon>Mollicutes</taxon>
        <taxon>Acholeplasmatales</taxon>
        <taxon>Acholeplasmataceae</taxon>
        <taxon>Acholeplasma</taxon>
    </lineage>
</organism>
<feature type="binding site" evidence="11">
    <location>
        <position position="366"/>
    </location>
    <ligand>
        <name>FAD</name>
        <dbReference type="ChEBI" id="CHEBI:57692"/>
    </ligand>
</feature>
<dbReference type="InterPro" id="IPR047001">
    <property type="entry name" value="MnmG_C_subdom"/>
</dbReference>
<sequence>MIYDGLIVGAGHAGVEAALAMARMNLNTILITGNLEKVATLPCNPSIGGPAKGIVVREIDALGGQMAKSADMAQIQMKMLNSSKGPAVRALRAQIDKLEYPKIMLDVLKKQENLTLLEGLVDQLLVKDGEVYGVRMQDGSEILSKTVTITTGTYLASQILIGHEKTPSGPHGEKTTYGISAQLKELGFNVIRLKTGTPPRIAKDSIDYRVATPQPGDAKLQTFSFDSPITELGYQEDCYLIHTSPETKEIIFNHLDDSAMYGGVVEGVGPRYCPSIEDKFVRFKDKERHQIFLEPESRSLDEIYVQGFSTSMPRDVQEKMIKSLPGLENARIIRYAYAIEYDAINPNQLYRSLETKVIKNLFCAGQINGTSGYEEAACQGLMAGINAGLKVQGKAPLVLGRNEAYIGVLIDDLITKGTYEPYRLLTSRAEHRLLLRHDNADLRLREYGYQIGLVTEEQYQRFNHKKETIANLIQIAKTTRISPTEETLNYLSSMNSAPIYEGVFIYDLLKRPELGVETLKYFMKLDVSDDIYEQVEIHIKYQGYIDKAAREAEKLTRFESRHIPEDIEYKSIQNISSEAREKLTKVRPETLGQASRILGVNPADISVLMVYLESRQWIVI</sequence>
<keyword evidence="5 11" id="KW-0285">Flavoprotein</keyword>
<dbReference type="AlphaFoldDB" id="A0A449BKY0"/>
<dbReference type="InterPro" id="IPR004416">
    <property type="entry name" value="MnmG"/>
</dbReference>
<dbReference type="Pfam" id="PF13932">
    <property type="entry name" value="SAM_GIDA_C"/>
    <property type="match status" value="1"/>
</dbReference>
<dbReference type="Gene3D" id="1.10.10.1800">
    <property type="entry name" value="tRNA uridine 5-carboxymethylaminomethyl modification enzyme MnmG/GidA"/>
    <property type="match status" value="1"/>
</dbReference>
<dbReference type="InterPro" id="IPR020595">
    <property type="entry name" value="MnmG-rel_CS"/>
</dbReference>
<evidence type="ECO:0000256" key="8">
    <source>
        <dbReference type="ARBA" id="ARBA00023027"/>
    </source>
</evidence>
<name>A0A449BKY0_9MOLU</name>
<feature type="binding site" evidence="11">
    <location>
        <position position="176"/>
    </location>
    <ligand>
        <name>FAD</name>
        <dbReference type="ChEBI" id="CHEBI:57692"/>
    </ligand>
</feature>
<dbReference type="InterPro" id="IPR036188">
    <property type="entry name" value="FAD/NAD-bd_sf"/>
</dbReference>
<feature type="binding site" evidence="11">
    <location>
        <position position="121"/>
    </location>
    <ligand>
        <name>FAD</name>
        <dbReference type="ChEBI" id="CHEBI:57692"/>
    </ligand>
</feature>
<dbReference type="GO" id="GO:0005829">
    <property type="term" value="C:cytosol"/>
    <property type="evidence" value="ECO:0007669"/>
    <property type="project" value="TreeGrafter"/>
</dbReference>
<dbReference type="FunFam" id="1.10.150.570:FF:000001">
    <property type="entry name" value="tRNA uridine 5-carboxymethylaminomethyl modification enzyme MnmG"/>
    <property type="match status" value="1"/>
</dbReference>
<dbReference type="HAMAP" id="MF_00129">
    <property type="entry name" value="MnmG_GidA"/>
    <property type="match status" value="1"/>
</dbReference>
<feature type="binding site" evidence="11">
    <location>
        <begin position="9"/>
        <end position="14"/>
    </location>
    <ligand>
        <name>FAD</name>
        <dbReference type="ChEBI" id="CHEBI:57692"/>
    </ligand>
</feature>
<evidence type="ECO:0000256" key="10">
    <source>
        <dbReference type="ARBA" id="ARBA00031800"/>
    </source>
</evidence>
<dbReference type="GO" id="GO:0002098">
    <property type="term" value="P:tRNA wobble uridine modification"/>
    <property type="evidence" value="ECO:0007669"/>
    <property type="project" value="InterPro"/>
</dbReference>
<dbReference type="KEGG" id="ahk:NCTC10172_01033"/>
<evidence type="ECO:0000256" key="2">
    <source>
        <dbReference type="ARBA" id="ARBA00003717"/>
    </source>
</evidence>
<dbReference type="NCBIfam" id="TIGR00136">
    <property type="entry name" value="mnmG_gidA"/>
    <property type="match status" value="1"/>
</dbReference>
<accession>A0A449BKY0</accession>
<dbReference type="PANTHER" id="PTHR11806">
    <property type="entry name" value="GLUCOSE INHIBITED DIVISION PROTEIN A"/>
    <property type="match status" value="1"/>
</dbReference>
<dbReference type="SUPFAM" id="SSF51905">
    <property type="entry name" value="FAD/NAD(P)-binding domain"/>
    <property type="match status" value="1"/>
</dbReference>
<dbReference type="InterPro" id="IPR049312">
    <property type="entry name" value="GIDA_C_N"/>
</dbReference>
<feature type="domain" description="tRNA uridine 5-carboxymethylaminomethyl modification enzyme C-terminal subdomain" evidence="12">
    <location>
        <begin position="539"/>
        <end position="610"/>
    </location>
</feature>
<reference evidence="13 14" key="1">
    <citation type="submission" date="2019-01" db="EMBL/GenBank/DDBJ databases">
        <authorList>
            <consortium name="Pathogen Informatics"/>
        </authorList>
    </citation>
    <scope>NUCLEOTIDE SEQUENCE [LARGE SCALE GENOMIC DNA]</scope>
    <source>
        <strain evidence="13 14">NCTC10172</strain>
    </source>
</reference>
<evidence type="ECO:0000256" key="5">
    <source>
        <dbReference type="ARBA" id="ARBA00022630"/>
    </source>
</evidence>
<dbReference type="Gene3D" id="3.50.50.60">
    <property type="entry name" value="FAD/NAD(P)-binding domain"/>
    <property type="match status" value="2"/>
</dbReference>
<keyword evidence="14" id="KW-1185">Reference proteome</keyword>